<keyword evidence="1" id="KW-0812">Transmembrane</keyword>
<protein>
    <submittedName>
        <fullName evidence="2">Uncharacterized protein</fullName>
    </submittedName>
</protein>
<accession>A0A859FJR0</accession>
<keyword evidence="1" id="KW-0472">Membrane</keyword>
<keyword evidence="1" id="KW-1133">Transmembrane helix</keyword>
<dbReference type="KEGG" id="psua:FLK61_41355"/>
<sequence length="64" mass="6911">MSKKWKSALLIGIILGSVSLILSYGFPDLSDPLRLAILVVAAALAAGFIYKLFYGKVNPSRNKT</sequence>
<keyword evidence="3" id="KW-1185">Reference proteome</keyword>
<dbReference type="RefSeq" id="WP_176011007.1">
    <property type="nucleotide sequence ID" value="NZ_CP041372.2"/>
</dbReference>
<dbReference type="EMBL" id="CP041372">
    <property type="protein sequence ID" value="QKS73041.1"/>
    <property type="molecule type" value="Genomic_DNA"/>
</dbReference>
<reference evidence="3" key="1">
    <citation type="submission" date="2019-07" db="EMBL/GenBank/DDBJ databases">
        <title>Bacillus alkalisoli sp. nov. isolated from saline soil.</title>
        <authorList>
            <person name="Sun J.-Q."/>
            <person name="Xu L."/>
        </authorList>
    </citation>
    <scope>NUCLEOTIDE SEQUENCE [LARGE SCALE GENOMIC DNA]</scope>
    <source>
        <strain evidence="3">M4U3P1</strain>
    </source>
</reference>
<evidence type="ECO:0000313" key="3">
    <source>
        <dbReference type="Proteomes" id="UP000318138"/>
    </source>
</evidence>
<organism evidence="2 3">
    <name type="scientific">Paenalkalicoccus suaedae</name>
    <dbReference type="NCBI Taxonomy" id="2592382"/>
    <lineage>
        <taxon>Bacteria</taxon>
        <taxon>Bacillati</taxon>
        <taxon>Bacillota</taxon>
        <taxon>Bacilli</taxon>
        <taxon>Bacillales</taxon>
        <taxon>Bacillaceae</taxon>
        <taxon>Paenalkalicoccus</taxon>
    </lineage>
</organism>
<dbReference type="AlphaFoldDB" id="A0A859FJR0"/>
<name>A0A859FJR0_9BACI</name>
<proteinExistence type="predicted"/>
<feature type="transmembrane region" description="Helical" evidence="1">
    <location>
        <begin position="33"/>
        <end position="53"/>
    </location>
</feature>
<dbReference type="Proteomes" id="UP000318138">
    <property type="component" value="Chromosome"/>
</dbReference>
<gene>
    <name evidence="2" type="ORF">FLK61_41355</name>
</gene>
<evidence type="ECO:0000313" key="2">
    <source>
        <dbReference type="EMBL" id="QKS73041.1"/>
    </source>
</evidence>
<evidence type="ECO:0000256" key="1">
    <source>
        <dbReference type="SAM" id="Phobius"/>
    </source>
</evidence>